<evidence type="ECO:0000313" key="2">
    <source>
        <dbReference type="EMBL" id="EDQ98496.1"/>
    </source>
</evidence>
<protein>
    <submittedName>
        <fullName evidence="2">Predicted protein</fullName>
    </submittedName>
</protein>
<sequence>MPLHTTSLSVIEICTLEYSSGCGPVRNVSTIKPDITQTRRTDSVLFNYDRNKATHTAPEEGDDDPGCEEHKENMDAVMVPPDDAEISALGGNVGKTGVADVKRENVKGETHALRPDHITEHYYNPAAAWFFSDNKQIRHSPFKHDGVNAAVVMLDPRHQHSTVAATVIASQFAAVNSHHPTSSSPLCDQCRRKPSQLFALTAIDVLGASVSALRNGSRRCPSKHTAFTTEDLKIRKTNLLTERPDSLSLNIKDLRPKTESSKDLLCKDIVLKDVVP</sequence>
<dbReference type="AlphaFoldDB" id="B0E3T4"/>
<dbReference type="InParanoid" id="B0E3T4"/>
<dbReference type="KEGG" id="lbc:LACBIDRAFT_335912"/>
<organism evidence="3">
    <name type="scientific">Laccaria bicolor (strain S238N-H82 / ATCC MYA-4686)</name>
    <name type="common">Bicoloured deceiver</name>
    <name type="synonym">Laccaria laccata var. bicolor</name>
    <dbReference type="NCBI Taxonomy" id="486041"/>
    <lineage>
        <taxon>Eukaryota</taxon>
        <taxon>Fungi</taxon>
        <taxon>Dikarya</taxon>
        <taxon>Basidiomycota</taxon>
        <taxon>Agaricomycotina</taxon>
        <taxon>Agaricomycetes</taxon>
        <taxon>Agaricomycetidae</taxon>
        <taxon>Agaricales</taxon>
        <taxon>Agaricineae</taxon>
        <taxon>Hydnangiaceae</taxon>
        <taxon>Laccaria</taxon>
    </lineage>
</organism>
<dbReference type="EMBL" id="DS547264">
    <property type="protein sequence ID" value="EDQ98496.1"/>
    <property type="molecule type" value="Genomic_DNA"/>
</dbReference>
<feature type="region of interest" description="Disordered" evidence="1">
    <location>
        <begin position="50"/>
        <end position="70"/>
    </location>
</feature>
<dbReference type="Proteomes" id="UP000001194">
    <property type="component" value="Unassembled WGS sequence"/>
</dbReference>
<keyword evidence="3" id="KW-1185">Reference proteome</keyword>
<dbReference type="HOGENOM" id="CLU_1008553_0_0_1"/>
<accession>B0E3T4</accession>
<gene>
    <name evidence="2" type="ORF">LACBIDRAFT_335912</name>
</gene>
<evidence type="ECO:0000256" key="1">
    <source>
        <dbReference type="SAM" id="MobiDB-lite"/>
    </source>
</evidence>
<reference evidence="2 3" key="1">
    <citation type="journal article" date="2008" name="Nature">
        <title>The genome of Laccaria bicolor provides insights into mycorrhizal symbiosis.</title>
        <authorList>
            <person name="Martin F."/>
            <person name="Aerts A."/>
            <person name="Ahren D."/>
            <person name="Brun A."/>
            <person name="Danchin E.G.J."/>
            <person name="Duchaussoy F."/>
            <person name="Gibon J."/>
            <person name="Kohler A."/>
            <person name="Lindquist E."/>
            <person name="Pereda V."/>
            <person name="Salamov A."/>
            <person name="Shapiro H.J."/>
            <person name="Wuyts J."/>
            <person name="Blaudez D."/>
            <person name="Buee M."/>
            <person name="Brokstein P."/>
            <person name="Canbaeck B."/>
            <person name="Cohen D."/>
            <person name="Courty P.E."/>
            <person name="Coutinho P.M."/>
            <person name="Delaruelle C."/>
            <person name="Detter J.C."/>
            <person name="Deveau A."/>
            <person name="DiFazio S."/>
            <person name="Duplessis S."/>
            <person name="Fraissinet-Tachet L."/>
            <person name="Lucic E."/>
            <person name="Frey-Klett P."/>
            <person name="Fourrey C."/>
            <person name="Feussner I."/>
            <person name="Gay G."/>
            <person name="Grimwood J."/>
            <person name="Hoegger P.J."/>
            <person name="Jain P."/>
            <person name="Kilaru S."/>
            <person name="Labbe J."/>
            <person name="Lin Y.C."/>
            <person name="Legue V."/>
            <person name="Le Tacon F."/>
            <person name="Marmeisse R."/>
            <person name="Melayah D."/>
            <person name="Montanini B."/>
            <person name="Muratet M."/>
            <person name="Nehls U."/>
            <person name="Niculita-Hirzel H."/>
            <person name="Oudot-Le Secq M.P."/>
            <person name="Peter M."/>
            <person name="Quesneville H."/>
            <person name="Rajashekar B."/>
            <person name="Reich M."/>
            <person name="Rouhier N."/>
            <person name="Schmutz J."/>
            <person name="Yin T."/>
            <person name="Chalot M."/>
            <person name="Henrissat B."/>
            <person name="Kuees U."/>
            <person name="Lucas S."/>
            <person name="Van de Peer Y."/>
            <person name="Podila G.K."/>
            <person name="Polle A."/>
            <person name="Pukkila P.J."/>
            <person name="Richardson P.M."/>
            <person name="Rouze P."/>
            <person name="Sanders I.R."/>
            <person name="Stajich J.E."/>
            <person name="Tunlid A."/>
            <person name="Tuskan G."/>
            <person name="Grigoriev I.V."/>
        </authorList>
    </citation>
    <scope>NUCLEOTIDE SEQUENCE [LARGE SCALE GENOMIC DNA]</scope>
    <source>
        <strain evidence="3">S238N-H82 / ATCC MYA-4686</strain>
    </source>
</reference>
<dbReference type="GeneID" id="6086508"/>
<name>B0E3T4_LACBS</name>
<proteinExistence type="predicted"/>
<evidence type="ECO:0000313" key="3">
    <source>
        <dbReference type="Proteomes" id="UP000001194"/>
    </source>
</evidence>
<dbReference type="RefSeq" id="XP_001890852.1">
    <property type="nucleotide sequence ID" value="XM_001890817.1"/>
</dbReference>